<dbReference type="Proteomes" id="UP000199155">
    <property type="component" value="Unassembled WGS sequence"/>
</dbReference>
<dbReference type="AlphaFoldDB" id="A0A1G9HHM2"/>
<dbReference type="EMBL" id="FNFF01000019">
    <property type="protein sequence ID" value="SDL12511.1"/>
    <property type="molecule type" value="Genomic_DNA"/>
</dbReference>
<name>A0A1G9HHM2_9ACTN</name>
<organism evidence="1 2">
    <name type="scientific">Streptomyces indicus</name>
    <dbReference type="NCBI Taxonomy" id="417292"/>
    <lineage>
        <taxon>Bacteria</taxon>
        <taxon>Bacillati</taxon>
        <taxon>Actinomycetota</taxon>
        <taxon>Actinomycetes</taxon>
        <taxon>Kitasatosporales</taxon>
        <taxon>Streptomycetaceae</taxon>
        <taxon>Streptomyces</taxon>
    </lineage>
</organism>
<sequence length="50" mass="5513">MQDLSRGVPPSPAAACFSAELMGSREPRKRKNCFRIFGAEARDESGEREA</sequence>
<keyword evidence="2" id="KW-1185">Reference proteome</keyword>
<evidence type="ECO:0000313" key="1">
    <source>
        <dbReference type="EMBL" id="SDL12511.1"/>
    </source>
</evidence>
<evidence type="ECO:0000313" key="2">
    <source>
        <dbReference type="Proteomes" id="UP000199155"/>
    </source>
</evidence>
<dbReference type="STRING" id="417292.SAMN05421806_1195"/>
<gene>
    <name evidence="1" type="ORF">SAMN05421806_1195</name>
</gene>
<accession>A0A1G9HHM2</accession>
<proteinExistence type="predicted"/>
<reference evidence="1 2" key="1">
    <citation type="submission" date="2016-10" db="EMBL/GenBank/DDBJ databases">
        <authorList>
            <person name="de Groot N.N."/>
        </authorList>
    </citation>
    <scope>NUCLEOTIDE SEQUENCE [LARGE SCALE GENOMIC DNA]</scope>
    <source>
        <strain evidence="1 2">CGMCC 4.5727</strain>
    </source>
</reference>
<protein>
    <submittedName>
        <fullName evidence="1">Uncharacterized protein</fullName>
    </submittedName>
</protein>